<reference evidence="2" key="2">
    <citation type="submission" date="2017-11" db="EMBL/GenBank/DDBJ databases">
        <title>PacBio sequencing of new strain of the secondary endosymbiont Candidatus Hamiltonella defensa.</title>
        <authorList>
            <person name="Strand M.R."/>
            <person name="Oliver K."/>
        </authorList>
    </citation>
    <scope>NUCLEOTIDE SEQUENCE [LARGE SCALE GENOMIC DNA]</scope>
    <source>
        <strain evidence="2">ZA17</strain>
    </source>
</reference>
<organism evidence="1 2">
    <name type="scientific">Candidatus Williamhamiltonella defendens</name>
    <dbReference type="NCBI Taxonomy" id="138072"/>
    <lineage>
        <taxon>Bacteria</taxon>
        <taxon>Pseudomonadati</taxon>
        <taxon>Pseudomonadota</taxon>
        <taxon>Gammaproteobacteria</taxon>
        <taxon>Enterobacterales</taxon>
        <taxon>Enterobacteriaceae</taxon>
        <taxon>aphid secondary symbionts</taxon>
        <taxon>Candidatus Williamhamiltonella</taxon>
    </lineage>
</organism>
<gene>
    <name evidence="1" type="ORF">BJP43_02775</name>
</gene>
<protein>
    <submittedName>
        <fullName evidence="1">Uncharacterized protein</fullName>
    </submittedName>
</protein>
<dbReference type="RefSeq" id="WP_015874235.1">
    <property type="nucleotide sequence ID" value="NZ_CP017605.1"/>
</dbReference>
<accession>A0A2D3TC55</accession>
<reference evidence="2" key="1">
    <citation type="submission" date="2016-10" db="EMBL/GenBank/DDBJ databases">
        <authorList>
            <person name="Chevignon G."/>
        </authorList>
    </citation>
    <scope>NUCLEOTIDE SEQUENCE [LARGE SCALE GENOMIC DNA]</scope>
    <source>
        <strain evidence="2">ZA17</strain>
    </source>
</reference>
<dbReference type="Proteomes" id="UP000229055">
    <property type="component" value="Chromosome"/>
</dbReference>
<dbReference type="GeneID" id="66261461"/>
<dbReference type="AlphaFoldDB" id="A0A2D3TC55"/>
<sequence length="62" mass="6665">MIKVGVEILKVEQLAQAMAGLSASNNEAVGSQKPLKQRGAKIATISASNKESISHSMRFFDF</sequence>
<name>A0A2D3TC55_9ENTR</name>
<evidence type="ECO:0000313" key="1">
    <source>
        <dbReference type="EMBL" id="ATW33376.1"/>
    </source>
</evidence>
<dbReference type="EMBL" id="CP017613">
    <property type="protein sequence ID" value="ATW33376.1"/>
    <property type="molecule type" value="Genomic_DNA"/>
</dbReference>
<evidence type="ECO:0000313" key="2">
    <source>
        <dbReference type="Proteomes" id="UP000229055"/>
    </source>
</evidence>
<proteinExistence type="predicted"/>